<organism evidence="2 3">
    <name type="scientific">Donghicola eburneus</name>
    <dbReference type="NCBI Taxonomy" id="393278"/>
    <lineage>
        <taxon>Bacteria</taxon>
        <taxon>Pseudomonadati</taxon>
        <taxon>Pseudomonadota</taxon>
        <taxon>Alphaproteobacteria</taxon>
        <taxon>Rhodobacterales</taxon>
        <taxon>Roseobacteraceae</taxon>
        <taxon>Donghicola</taxon>
    </lineage>
</organism>
<dbReference type="SUPFAM" id="SSF56801">
    <property type="entry name" value="Acetyl-CoA synthetase-like"/>
    <property type="match status" value="1"/>
</dbReference>
<dbReference type="Pfam" id="PF23562">
    <property type="entry name" value="AMP-binding_C_3"/>
    <property type="match status" value="1"/>
</dbReference>
<dbReference type="PROSITE" id="PS00455">
    <property type="entry name" value="AMP_BINDING"/>
    <property type="match status" value="1"/>
</dbReference>
<dbReference type="Gene3D" id="3.40.50.12780">
    <property type="entry name" value="N-terminal domain of ligase-like"/>
    <property type="match status" value="1"/>
</dbReference>
<evidence type="ECO:0000259" key="1">
    <source>
        <dbReference type="Pfam" id="PF00501"/>
    </source>
</evidence>
<feature type="domain" description="AMP-dependent synthetase/ligase" evidence="1">
    <location>
        <begin position="44"/>
        <end position="424"/>
    </location>
</feature>
<protein>
    <submittedName>
        <fullName evidence="2">Feruloyl-CoA synthetease</fullName>
    </submittedName>
</protein>
<dbReference type="PANTHER" id="PTHR24096:SF420">
    <property type="entry name" value="LONG-CHAIN-FATTY-ACID--COA LIGASE-RELATED"/>
    <property type="match status" value="1"/>
</dbReference>
<dbReference type="Proteomes" id="UP000184085">
    <property type="component" value="Unassembled WGS sequence"/>
</dbReference>
<dbReference type="EMBL" id="FMJB01000047">
    <property type="protein sequence ID" value="SCM67574.1"/>
    <property type="molecule type" value="Genomic_DNA"/>
</dbReference>
<evidence type="ECO:0000313" key="3">
    <source>
        <dbReference type="Proteomes" id="UP000184085"/>
    </source>
</evidence>
<accession>A0A1M4N0K9</accession>
<dbReference type="InterPro" id="IPR042099">
    <property type="entry name" value="ANL_N_sf"/>
</dbReference>
<sequence length="604" mass="66221">MKNEITGLTMVPHSVRLDRRDSTLEMRSNVACDPIVDHTGVWIEQWAAKTPDQVYIAERAGDGWREVTYAALLEQVKAIASSLAARGLGQETPIVIMSGNSVDHALLSLGAQWAGVPTVPLAEQYSLIPEAHARLVYVLDKVKPAMAFVDDAGRYAEALKRPELADVEIVASATDGAPVAVTSFADLLAGDETVDLDAVHATVGPDTLAKILFTSGSSSDPKGVLTTQRMMCANQAQMASVMPFLKEKAPSITDWLPWNHVFGGSHNAYMMLANGGSLYIDNGKPTKSGFKHTVQNIIDKPGTLSFNVPVGFAMLVHEMETNLELRQAYFRDLDLIFYAGASLPQDVWTRLEEMAIEVRGRLPLMISSWGMTETAPATIMVHEPIGRSGVIGVPLPETVVKLLPDDEMRCEVRVKGPNVMTGYWGDEKKSAEAFDEEGFLITGDAVRFVNNDDPERGLTFDGRVSEDFKLLTGTWVQAGKLRLEALEGLRGLVQDVVICGHDRDQIGLFIFPRPDHVHGDNTSEGAVIDPILQAELEERLREMAHNATGSAKRISRAIILSEPPSVKDHEITDKGSLNVRKIITRRADLLERLYDNEDPALIRV</sequence>
<dbReference type="PANTHER" id="PTHR24096">
    <property type="entry name" value="LONG-CHAIN-FATTY-ACID--COA LIGASE"/>
    <property type="match status" value="1"/>
</dbReference>
<name>A0A1M4N0K9_9RHOB</name>
<dbReference type="InterPro" id="IPR000873">
    <property type="entry name" value="AMP-dep_synth/lig_dom"/>
</dbReference>
<dbReference type="InterPro" id="IPR020845">
    <property type="entry name" value="AMP-binding_CS"/>
</dbReference>
<reference evidence="3" key="1">
    <citation type="submission" date="2016-09" db="EMBL/GenBank/DDBJ databases">
        <authorList>
            <person name="Wibberg D."/>
        </authorList>
    </citation>
    <scope>NUCLEOTIDE SEQUENCE [LARGE SCALE GENOMIC DNA]</scope>
</reference>
<dbReference type="AlphaFoldDB" id="A0A1M4N0K9"/>
<dbReference type="RefSeq" id="WP_072706220.1">
    <property type="nucleotide sequence ID" value="NZ_FMJB01000047.1"/>
</dbReference>
<gene>
    <name evidence="2" type="primary">fcs</name>
    <name evidence="2" type="ORF">KARMA_1775</name>
</gene>
<keyword evidence="3" id="KW-1185">Reference proteome</keyword>
<proteinExistence type="predicted"/>
<dbReference type="Pfam" id="PF00501">
    <property type="entry name" value="AMP-binding"/>
    <property type="match status" value="1"/>
</dbReference>
<evidence type="ECO:0000313" key="2">
    <source>
        <dbReference type="EMBL" id="SCM67574.1"/>
    </source>
</evidence>
<dbReference type="GO" id="GO:0016405">
    <property type="term" value="F:CoA-ligase activity"/>
    <property type="evidence" value="ECO:0007669"/>
    <property type="project" value="TreeGrafter"/>
</dbReference>